<comment type="caution">
    <text evidence="4">The sequence shown here is derived from an EMBL/GenBank/DDBJ whole genome shotgun (WGS) entry which is preliminary data.</text>
</comment>
<sequence>MGKRRAFLMAGAAWIALGLAGIAHAASGEARRPETRVVHDVAYGSDPGQRFDVYLPPSPHDAPVIFMVHGGAWTIGDKTNPGVVEDKAAYWLPKGYMLISVNYRMVPEAGPLEQANDVARALAAAQRLAASWGADPHRFVLMGHSAGAHLVALLGADPALLSAAGAARPRGVVSLDSAAMDVVQIMEFPRHPRLYDRAFGENPRDWAAASPYHRLRSGALPMLAVCSSRRFDACPQARRFAQKAATLGTRVDVLPQDLSHAEINRTLGQPSDYTARVSAFIDGLVAL</sequence>
<dbReference type="GO" id="GO:0016787">
    <property type="term" value="F:hydrolase activity"/>
    <property type="evidence" value="ECO:0007669"/>
    <property type="project" value="UniProtKB-KW"/>
</dbReference>
<gene>
    <name evidence="4" type="ORF">HBF26_02970</name>
</gene>
<evidence type="ECO:0000259" key="3">
    <source>
        <dbReference type="Pfam" id="PF20434"/>
    </source>
</evidence>
<feature type="domain" description="BD-FAE-like" evidence="3">
    <location>
        <begin position="52"/>
        <end position="156"/>
    </location>
</feature>
<dbReference type="InterPro" id="IPR050300">
    <property type="entry name" value="GDXG_lipolytic_enzyme"/>
</dbReference>
<evidence type="ECO:0000313" key="5">
    <source>
        <dbReference type="Proteomes" id="UP001429601"/>
    </source>
</evidence>
<dbReference type="EMBL" id="JAAQQR010000001">
    <property type="protein sequence ID" value="NID03832.1"/>
    <property type="molecule type" value="Genomic_DNA"/>
</dbReference>
<dbReference type="Proteomes" id="UP001429601">
    <property type="component" value="Unassembled WGS sequence"/>
</dbReference>
<evidence type="ECO:0000256" key="1">
    <source>
        <dbReference type="ARBA" id="ARBA00022801"/>
    </source>
</evidence>
<dbReference type="Gene3D" id="3.40.50.1820">
    <property type="entry name" value="alpha/beta hydrolase"/>
    <property type="match status" value="1"/>
</dbReference>
<dbReference type="InterPro" id="IPR029058">
    <property type="entry name" value="AB_hydrolase_fold"/>
</dbReference>
<accession>A0ABX0Q0A3</accession>
<protein>
    <submittedName>
        <fullName evidence="4">Alpha/beta hydrolase</fullName>
    </submittedName>
</protein>
<keyword evidence="2" id="KW-0732">Signal</keyword>
<reference evidence="4 5" key="1">
    <citation type="journal article" date="2011" name="Curr. Microbiol.">
        <title>Luteibacter jiangsuensis sp. nov.: a methamidophos-degrading bacterium isolated from a methamidophos-manufacturing factory.</title>
        <authorList>
            <person name="Wang L."/>
            <person name="Wang G.L."/>
            <person name="Li S.P."/>
            <person name="Jiang J.D."/>
        </authorList>
    </citation>
    <scope>NUCLEOTIDE SEQUENCE [LARGE SCALE GENOMIC DNA]</scope>
    <source>
        <strain evidence="4 5">CGMCC 1.10133</strain>
    </source>
</reference>
<proteinExistence type="predicted"/>
<dbReference type="SUPFAM" id="SSF53474">
    <property type="entry name" value="alpha/beta-Hydrolases"/>
    <property type="match status" value="1"/>
</dbReference>
<dbReference type="PANTHER" id="PTHR48081">
    <property type="entry name" value="AB HYDROLASE SUPERFAMILY PROTEIN C4A8.06C"/>
    <property type="match status" value="1"/>
</dbReference>
<dbReference type="PANTHER" id="PTHR48081:SF33">
    <property type="entry name" value="KYNURENINE FORMAMIDASE"/>
    <property type="match status" value="1"/>
</dbReference>
<dbReference type="InterPro" id="IPR049492">
    <property type="entry name" value="BD-FAE-like_dom"/>
</dbReference>
<organism evidence="4 5">
    <name type="scientific">Luteibacter jiangsuensis</name>
    <dbReference type="NCBI Taxonomy" id="637577"/>
    <lineage>
        <taxon>Bacteria</taxon>
        <taxon>Pseudomonadati</taxon>
        <taxon>Pseudomonadota</taxon>
        <taxon>Gammaproteobacteria</taxon>
        <taxon>Lysobacterales</taxon>
        <taxon>Rhodanobacteraceae</taxon>
        <taxon>Luteibacter</taxon>
    </lineage>
</organism>
<evidence type="ECO:0000313" key="4">
    <source>
        <dbReference type="EMBL" id="NID03832.1"/>
    </source>
</evidence>
<feature type="chain" id="PRO_5046246196" evidence="2">
    <location>
        <begin position="26"/>
        <end position="287"/>
    </location>
</feature>
<name>A0ABX0Q0A3_9GAMM</name>
<evidence type="ECO:0000256" key="2">
    <source>
        <dbReference type="SAM" id="SignalP"/>
    </source>
</evidence>
<keyword evidence="5" id="KW-1185">Reference proteome</keyword>
<keyword evidence="1 4" id="KW-0378">Hydrolase</keyword>
<dbReference type="Pfam" id="PF20434">
    <property type="entry name" value="BD-FAE"/>
    <property type="match status" value="1"/>
</dbReference>
<feature type="signal peptide" evidence="2">
    <location>
        <begin position="1"/>
        <end position="25"/>
    </location>
</feature>